<reference evidence="2 3" key="1">
    <citation type="submission" date="2015-09" db="EMBL/GenBank/DDBJ databases">
        <title>Atta colombica WGS genome.</title>
        <authorList>
            <person name="Nygaard S."/>
            <person name="Hu H."/>
            <person name="Boomsma J."/>
            <person name="Zhang G."/>
        </authorList>
    </citation>
    <scope>NUCLEOTIDE SEQUENCE [LARGE SCALE GENOMIC DNA]</scope>
    <source>
        <strain evidence="2">Treedump-2</strain>
        <tissue evidence="2">Whole body</tissue>
    </source>
</reference>
<dbReference type="EMBL" id="KQ976401">
    <property type="protein sequence ID" value="KYM92330.1"/>
    <property type="molecule type" value="Genomic_DNA"/>
</dbReference>
<evidence type="ECO:0000313" key="3">
    <source>
        <dbReference type="Proteomes" id="UP000078540"/>
    </source>
</evidence>
<gene>
    <name evidence="2" type="ORF">ALC53_00785</name>
</gene>
<protein>
    <submittedName>
        <fullName evidence="2">Uncharacterized protein</fullName>
    </submittedName>
</protein>
<keyword evidence="3" id="KW-1185">Reference proteome</keyword>
<evidence type="ECO:0000256" key="1">
    <source>
        <dbReference type="SAM" id="MobiDB-lite"/>
    </source>
</evidence>
<evidence type="ECO:0000313" key="2">
    <source>
        <dbReference type="EMBL" id="KYM92330.1"/>
    </source>
</evidence>
<proteinExistence type="predicted"/>
<name>A0A195BVN4_9HYME</name>
<dbReference type="Proteomes" id="UP000078540">
    <property type="component" value="Unassembled WGS sequence"/>
</dbReference>
<dbReference type="AlphaFoldDB" id="A0A195BVN4"/>
<feature type="region of interest" description="Disordered" evidence="1">
    <location>
        <begin position="39"/>
        <end position="130"/>
    </location>
</feature>
<feature type="compositionally biased region" description="Acidic residues" evidence="1">
    <location>
        <begin position="44"/>
        <end position="79"/>
    </location>
</feature>
<organism evidence="2 3">
    <name type="scientific">Atta colombica</name>
    <dbReference type="NCBI Taxonomy" id="520822"/>
    <lineage>
        <taxon>Eukaryota</taxon>
        <taxon>Metazoa</taxon>
        <taxon>Ecdysozoa</taxon>
        <taxon>Arthropoda</taxon>
        <taxon>Hexapoda</taxon>
        <taxon>Insecta</taxon>
        <taxon>Pterygota</taxon>
        <taxon>Neoptera</taxon>
        <taxon>Endopterygota</taxon>
        <taxon>Hymenoptera</taxon>
        <taxon>Apocrita</taxon>
        <taxon>Aculeata</taxon>
        <taxon>Formicoidea</taxon>
        <taxon>Formicidae</taxon>
        <taxon>Myrmicinae</taxon>
        <taxon>Atta</taxon>
    </lineage>
</organism>
<sequence>MRREAMSLATEALITTSGLVESYKRVIETASGLGCILYGIVNNDNDDEDDDDNDDDNNDNDNDVDGGSDDDDDDDDDVDGNPHCRLDFTTALDTPTEIPRKLSSPGNPRNSPARRMPGKTRPSFLPSFPT</sequence>
<accession>A0A195BVN4</accession>